<evidence type="ECO:0008006" key="3">
    <source>
        <dbReference type="Google" id="ProtNLM"/>
    </source>
</evidence>
<name>A0ABT2ZD05_9RHOB</name>
<organism evidence="1 2">
    <name type="scientific">Albidovulum marisflavi</name>
    <dbReference type="NCBI Taxonomy" id="2984159"/>
    <lineage>
        <taxon>Bacteria</taxon>
        <taxon>Pseudomonadati</taxon>
        <taxon>Pseudomonadota</taxon>
        <taxon>Alphaproteobacteria</taxon>
        <taxon>Rhodobacterales</taxon>
        <taxon>Paracoccaceae</taxon>
        <taxon>Albidovulum</taxon>
    </lineage>
</organism>
<evidence type="ECO:0000313" key="1">
    <source>
        <dbReference type="EMBL" id="MCV2869023.1"/>
    </source>
</evidence>
<dbReference type="EMBL" id="JAOWKY010000002">
    <property type="protein sequence ID" value="MCV2869023.1"/>
    <property type="molecule type" value="Genomic_DNA"/>
</dbReference>
<keyword evidence="2" id="KW-1185">Reference proteome</keyword>
<proteinExistence type="predicted"/>
<dbReference type="RefSeq" id="WP_263734680.1">
    <property type="nucleotide sequence ID" value="NZ_JAOWKY010000002.1"/>
</dbReference>
<gene>
    <name evidence="1" type="ORF">OEW28_10330</name>
</gene>
<accession>A0ABT2ZD05</accession>
<comment type="caution">
    <text evidence="1">The sequence shown here is derived from an EMBL/GenBank/DDBJ whole genome shotgun (WGS) entry which is preliminary data.</text>
</comment>
<sequence>MQRPIEVVYQSLLPGISTITLRLRYYSFFPWLLESYARRNGSTDMQEFRFFQRKAEALYALLCAHGDYELGIAGILWAGRELQVMAEEADPNAIVDFSSAADPDSRQNRYLENKGGAFGGIYASQLREMGLVRVDDPNIPIPYCTNAAMDLADAMSDQLGDLAEVFLSAVEKGQVTIEALDRLALMKPSRVPADSVEQEALAAVLMGRQQIAREPDVMRRQTLIELLRLAGELKRIPRADDAKWAWLNEGNSKETDRIDVLGLWSLYQASDLCRLAYEGFLSAALQSLEAAPYRRKTLREIVADLIEPTDLENTTTLAEYLRNQTADEEPETVAKQAASELLEAEKTCDVDGEVRASIRLLSALWRKSSDYSNSVLRRLRSADHFQSYATEIRFLEQRMSTPARSAFEEMISSRVIKRHLWVASRKFRNQKAYTFLMEPDDGQLRFRSRFSVSPSSPRIDQAVQFLHDAKLLDDKGPTPLGLAEIESQ</sequence>
<evidence type="ECO:0000313" key="2">
    <source>
        <dbReference type="Proteomes" id="UP001652542"/>
    </source>
</evidence>
<reference evidence="1 2" key="1">
    <citation type="submission" date="2022-10" db="EMBL/GenBank/DDBJ databases">
        <title>Defluviimonas sp. nov., isolated from ocean surface water.</title>
        <authorList>
            <person name="He W."/>
            <person name="Wang L."/>
            <person name="Zhang D.-F."/>
        </authorList>
    </citation>
    <scope>NUCLEOTIDE SEQUENCE [LARGE SCALE GENOMIC DNA]</scope>
    <source>
        <strain evidence="1 2">WL0002</strain>
    </source>
</reference>
<dbReference type="Proteomes" id="UP001652542">
    <property type="component" value="Unassembled WGS sequence"/>
</dbReference>
<protein>
    <recommendedName>
        <fullName evidence="3">TIGR02678 family protein</fullName>
    </recommendedName>
</protein>